<comment type="subcellular location">
    <subcellularLocation>
        <location evidence="1">Nucleus</location>
    </subcellularLocation>
</comment>
<feature type="region of interest" description="Disordered" evidence="6">
    <location>
        <begin position="1"/>
        <end position="81"/>
    </location>
</feature>
<evidence type="ECO:0000256" key="5">
    <source>
        <dbReference type="PROSITE-ProRule" id="PRU00221"/>
    </source>
</evidence>
<dbReference type="EMBL" id="GL996515">
    <property type="protein sequence ID" value="EGV64777.1"/>
    <property type="molecule type" value="Genomic_DNA"/>
</dbReference>
<dbReference type="GO" id="GO:0032040">
    <property type="term" value="C:small-subunit processome"/>
    <property type="evidence" value="ECO:0007669"/>
    <property type="project" value="TreeGrafter"/>
</dbReference>
<dbReference type="PROSITE" id="PS50082">
    <property type="entry name" value="WD_REPEATS_2"/>
    <property type="match status" value="1"/>
</dbReference>
<dbReference type="PROSITE" id="PS50294">
    <property type="entry name" value="WD_REPEATS_REGION"/>
    <property type="match status" value="1"/>
</dbReference>
<dbReference type="Proteomes" id="UP000000707">
    <property type="component" value="Unassembled WGS sequence"/>
</dbReference>
<dbReference type="KEGG" id="cten:18248800"/>
<dbReference type="GeneID" id="18248800"/>
<evidence type="ECO:0000256" key="3">
    <source>
        <dbReference type="ARBA" id="ARBA00022737"/>
    </source>
</evidence>
<dbReference type="SUPFAM" id="SSF50978">
    <property type="entry name" value="WD40 repeat-like"/>
    <property type="match status" value="1"/>
</dbReference>
<name>G3B2W5_CANTC</name>
<evidence type="ECO:0000313" key="8">
    <source>
        <dbReference type="EMBL" id="EGV64777.1"/>
    </source>
</evidence>
<dbReference type="eggNOG" id="KOG0299">
    <property type="taxonomic scope" value="Eukaryota"/>
</dbReference>
<feature type="repeat" description="WD" evidence="5">
    <location>
        <begin position="209"/>
        <end position="250"/>
    </location>
</feature>
<dbReference type="PANTHER" id="PTHR19865">
    <property type="entry name" value="U3 SMALL NUCLEOLAR RNA INTERACTING PROTEIN 2"/>
    <property type="match status" value="1"/>
</dbReference>
<proteinExistence type="predicted"/>
<evidence type="ECO:0000256" key="4">
    <source>
        <dbReference type="ARBA" id="ARBA00023242"/>
    </source>
</evidence>
<feature type="compositionally biased region" description="Polar residues" evidence="6">
    <location>
        <begin position="19"/>
        <end position="33"/>
    </location>
</feature>
<dbReference type="Gene3D" id="2.130.10.10">
    <property type="entry name" value="YVTN repeat-like/Quinoprotein amine dehydrogenase"/>
    <property type="match status" value="1"/>
</dbReference>
<evidence type="ECO:0000313" key="7">
    <source>
        <dbReference type="EMBL" id="EGV64776.1"/>
    </source>
</evidence>
<accession>G3B2W5</accession>
<evidence type="ECO:0000256" key="2">
    <source>
        <dbReference type="ARBA" id="ARBA00022574"/>
    </source>
</evidence>
<dbReference type="InterPro" id="IPR001680">
    <property type="entry name" value="WD40_rpt"/>
</dbReference>
<keyword evidence="9" id="KW-1185">Reference proteome</keyword>
<evidence type="ECO:0000313" key="9">
    <source>
        <dbReference type="Proteomes" id="UP000000707"/>
    </source>
</evidence>
<dbReference type="HOGENOM" id="CLU_014017_1_0_1"/>
<dbReference type="GO" id="GO:0034511">
    <property type="term" value="F:U3 snoRNA binding"/>
    <property type="evidence" value="ECO:0007669"/>
    <property type="project" value="InterPro"/>
</dbReference>
<dbReference type="STRING" id="590646.G3B2W5"/>
<evidence type="ECO:0000256" key="6">
    <source>
        <dbReference type="SAM" id="MobiDB-lite"/>
    </source>
</evidence>
<evidence type="ECO:0000256" key="1">
    <source>
        <dbReference type="ARBA" id="ARBA00004123"/>
    </source>
</evidence>
<keyword evidence="3" id="KW-0677">Repeat</keyword>
<organism evidence="9">
    <name type="scientific">Candida tenuis (strain ATCC 10573 / BCRC 21748 / CBS 615 / JCM 9827 / NBRC 10315 / NRRL Y-1498 / VKM Y-70)</name>
    <name type="common">Yeast</name>
    <name type="synonym">Yamadazyma tenuis</name>
    <dbReference type="NCBI Taxonomy" id="590646"/>
    <lineage>
        <taxon>Eukaryota</taxon>
        <taxon>Fungi</taxon>
        <taxon>Dikarya</taxon>
        <taxon>Ascomycota</taxon>
        <taxon>Saccharomycotina</taxon>
        <taxon>Pichiomycetes</taxon>
        <taxon>Debaryomycetaceae</taxon>
        <taxon>Yamadazyma</taxon>
    </lineage>
</organism>
<feature type="compositionally biased region" description="Acidic residues" evidence="6">
    <location>
        <begin position="69"/>
        <end position="78"/>
    </location>
</feature>
<dbReference type="InterPro" id="IPR039241">
    <property type="entry name" value="Rrp9-like"/>
</dbReference>
<feature type="compositionally biased region" description="Acidic residues" evidence="6">
    <location>
        <begin position="44"/>
        <end position="55"/>
    </location>
</feature>
<protein>
    <submittedName>
        <fullName evidence="8">WD40 repeat-like protein</fullName>
    </submittedName>
</protein>
<dbReference type="InterPro" id="IPR015943">
    <property type="entry name" value="WD40/YVTN_repeat-like_dom_sf"/>
</dbReference>
<dbReference type="AlphaFoldDB" id="G3B2W5"/>
<dbReference type="OrthoDB" id="189968at2759"/>
<dbReference type="EMBL" id="GL996515">
    <property type="protein sequence ID" value="EGV64776.1"/>
    <property type="molecule type" value="Genomic_DNA"/>
</dbReference>
<dbReference type="InterPro" id="IPR036322">
    <property type="entry name" value="WD40_repeat_dom_sf"/>
</dbReference>
<reference evidence="7 9" key="1">
    <citation type="journal article" date="2011" name="Proc. Natl. Acad. Sci. U.S.A.">
        <title>Comparative genomics of xylose-fermenting fungi for enhanced biofuel production.</title>
        <authorList>
            <person name="Wohlbach D.J."/>
            <person name="Kuo A."/>
            <person name="Sato T.K."/>
            <person name="Potts K.M."/>
            <person name="Salamov A.A."/>
            <person name="LaButti K.M."/>
            <person name="Sun H."/>
            <person name="Clum A."/>
            <person name="Pangilinan J.L."/>
            <person name="Lindquist E.A."/>
            <person name="Lucas S."/>
            <person name="Lapidus A."/>
            <person name="Jin M."/>
            <person name="Gunawan C."/>
            <person name="Balan V."/>
            <person name="Dale B.E."/>
            <person name="Jeffries T.W."/>
            <person name="Zinkel R."/>
            <person name="Barry K.W."/>
            <person name="Grigoriev I.V."/>
            <person name="Gasch A.P."/>
        </authorList>
    </citation>
    <scope>NUCLEOTIDE SEQUENCE [LARGE SCALE GENOMIC DNA]</scope>
    <source>
        <strain evidence="7">ATCC 10573</strain>
        <strain evidence="9">ATCC 10573 / BCRC 21748 / CBS 615 / JCM 9827 / NBRC 10315 / NRRL Y-1498 / VKM Y-70</strain>
    </source>
</reference>
<keyword evidence="4" id="KW-0539">Nucleus</keyword>
<feature type="compositionally biased region" description="Basic and acidic residues" evidence="6">
    <location>
        <begin position="34"/>
        <end position="43"/>
    </location>
</feature>
<dbReference type="Pfam" id="PF00400">
    <property type="entry name" value="WD40"/>
    <property type="match status" value="3"/>
</dbReference>
<dbReference type="SMART" id="SM00320">
    <property type="entry name" value="WD40"/>
    <property type="match status" value="5"/>
</dbReference>
<dbReference type="PANTHER" id="PTHR19865:SF0">
    <property type="entry name" value="U3 SMALL NUCLEOLAR RNA-INTERACTING PROTEIN 2"/>
    <property type="match status" value="1"/>
</dbReference>
<keyword evidence="2 5" id="KW-0853">WD repeat</keyword>
<gene>
    <name evidence="7" type="ORF">CANTEDRAFT_120764</name>
</gene>
<sequence>MAGDPFLSDPSRKRKRANRQTSTVNRNTKNGGRSTERMSRVPQDDEISGSSDTDDNSNNISDRDVEQMSSDEEFQDENAADKRRRLAKQYLENLKNADLDEDDEFNAKDLDDDIVGRRLQRDVAESKGHMFKFYGAKFSSQMEEVRPVVTRIGSKNLTGIAIHHPYLYTVSKDIELVKWQIHADKRKPSRVKHTKGGSKYSDLRDEQHRNHHHAAINCVATSPDGRFVVTGGDDGRLIIWSTENLACLKVLETRAAVNSLSFRRNSDQLYAACADLKVRTYSVTQFSQLETLYGHQDNIADISSLSRETCVSVGSRDRTALFWKIADESRLTFRSGDGAKPAKGSDTFRSEGSLDCVSMVDESHFLTGSDNGNLCLWSLAKKKPVFTRRLAHGLEPEMAPARASAETAAGVEIQVPIRQPYWITSVYAIPFSDVFVTGSYSGDIKVWKIDREGMRSFEVIGSLAAKGCVNRIAVAEFTSAKKIVVYALVGKEHRFGRWQKVEGRNALVSFAFNI</sequence>